<feature type="region of interest" description="Disordered" evidence="1">
    <location>
        <begin position="1"/>
        <end position="20"/>
    </location>
</feature>
<evidence type="ECO:0000256" key="1">
    <source>
        <dbReference type="SAM" id="MobiDB-lite"/>
    </source>
</evidence>
<organism evidence="3 4">
    <name type="scientific">Actinokineospora xionganensis</name>
    <dbReference type="NCBI Taxonomy" id="2684470"/>
    <lineage>
        <taxon>Bacteria</taxon>
        <taxon>Bacillati</taxon>
        <taxon>Actinomycetota</taxon>
        <taxon>Actinomycetes</taxon>
        <taxon>Pseudonocardiales</taxon>
        <taxon>Pseudonocardiaceae</taxon>
        <taxon>Actinokineospora</taxon>
    </lineage>
</organism>
<name>A0ABR7KZD1_9PSEU</name>
<dbReference type="SUPFAM" id="SSF74650">
    <property type="entry name" value="Galactose mutarotase-like"/>
    <property type="match status" value="1"/>
</dbReference>
<dbReference type="Pfam" id="PF17677">
    <property type="entry name" value="Glyco_hydro38C2"/>
    <property type="match status" value="1"/>
</dbReference>
<dbReference type="InterPro" id="IPR011013">
    <property type="entry name" value="Gal_mutarotase_sf_dom"/>
</dbReference>
<comment type="caution">
    <text evidence="3">The sequence shown here is derived from an EMBL/GenBank/DDBJ whole genome shotgun (WGS) entry which is preliminary data.</text>
</comment>
<evidence type="ECO:0000313" key="3">
    <source>
        <dbReference type="EMBL" id="MBC6445799.1"/>
    </source>
</evidence>
<feature type="domain" description="Glycosyl hydrolases family 38 C-terminal" evidence="2">
    <location>
        <begin position="139"/>
        <end position="213"/>
    </location>
</feature>
<gene>
    <name evidence="3" type="ORF">GPZ80_01270</name>
</gene>
<keyword evidence="4" id="KW-1185">Reference proteome</keyword>
<sequence length="227" mass="24331">MRTGPFSRRRTHSAWNRLPGATSARRCGSVRRSIGHGRSVAGRGVGVAPARRWSASAGAAGLGRWSTVNRPRWYSRSGKSSSPRSMSCEDHQITPQHALIPGATIGHAVREGYGINVPERGVPGSSDVAPLVTVHNEAVVMSAVKLADDASGDVVVRCYESLGGRAEVRLDSRFALTGAQRCDLLERPLDGQACDPDGTGVRLRLRPFELVTLRLARASKTVEDGTR</sequence>
<evidence type="ECO:0000259" key="2">
    <source>
        <dbReference type="Pfam" id="PF17677"/>
    </source>
</evidence>
<dbReference type="Gene3D" id="2.60.40.2220">
    <property type="match status" value="1"/>
</dbReference>
<dbReference type="Proteomes" id="UP000734823">
    <property type="component" value="Unassembled WGS sequence"/>
</dbReference>
<reference evidence="3 4" key="1">
    <citation type="submission" date="2020-06" db="EMBL/GenBank/DDBJ databases">
        <title>Actinokineospora xiongansis sp. nov., isolated from soil of Baiyangdian.</title>
        <authorList>
            <person name="Zhang X."/>
        </authorList>
    </citation>
    <scope>NUCLEOTIDE SEQUENCE [LARGE SCALE GENOMIC DNA]</scope>
    <source>
        <strain evidence="3 4">HBU206404</strain>
    </source>
</reference>
<proteinExistence type="predicted"/>
<evidence type="ECO:0000313" key="4">
    <source>
        <dbReference type="Proteomes" id="UP000734823"/>
    </source>
</evidence>
<accession>A0ABR7KZD1</accession>
<protein>
    <recommendedName>
        <fullName evidence="2">Glycosyl hydrolases family 38 C-terminal domain-containing protein</fullName>
    </recommendedName>
</protein>
<dbReference type="InterPro" id="IPR041147">
    <property type="entry name" value="GH38_C"/>
</dbReference>
<dbReference type="EMBL" id="JABVED010000001">
    <property type="protein sequence ID" value="MBC6445799.1"/>
    <property type="molecule type" value="Genomic_DNA"/>
</dbReference>